<evidence type="ECO:0000313" key="3">
    <source>
        <dbReference type="Proteomes" id="UP000005951"/>
    </source>
</evidence>
<reference evidence="2 3" key="1">
    <citation type="journal article" date="2013" name="Genome Announc.">
        <title>Draft Genome Sequence of Rhodococcus opacus Strain M213 Shows a Diverse Catabolic Potential.</title>
        <authorList>
            <person name="Pathak A."/>
            <person name="Green S.J."/>
            <person name="Ogram A."/>
            <person name="Chauhan A."/>
        </authorList>
    </citation>
    <scope>NUCLEOTIDE SEQUENCE [LARGE SCALE GENOMIC DNA]</scope>
    <source>
        <strain evidence="2 3">M213</strain>
    </source>
</reference>
<feature type="domain" description="CSD" evidence="1">
    <location>
        <begin position="1"/>
        <end position="39"/>
    </location>
</feature>
<evidence type="ECO:0000313" key="2">
    <source>
        <dbReference type="EMBL" id="EKT79005.1"/>
    </source>
</evidence>
<protein>
    <recommendedName>
        <fullName evidence="1">CSD domain-containing protein</fullName>
    </recommendedName>
</protein>
<evidence type="ECO:0000259" key="1">
    <source>
        <dbReference type="PROSITE" id="PS51857"/>
    </source>
</evidence>
<sequence length="48" mass="5090">MHFSAIAGNGFGTLHDGEVVAYEIDGITTNQPQARNVHALGVQSRHTA</sequence>
<organism evidence="2 3">
    <name type="scientific">Rhodococcus opacus M213</name>
    <dbReference type="NCBI Taxonomy" id="1129896"/>
    <lineage>
        <taxon>Bacteria</taxon>
        <taxon>Bacillati</taxon>
        <taxon>Actinomycetota</taxon>
        <taxon>Actinomycetes</taxon>
        <taxon>Mycobacteriales</taxon>
        <taxon>Nocardiaceae</taxon>
        <taxon>Rhodococcus</taxon>
    </lineage>
</organism>
<dbReference type="GO" id="GO:0003676">
    <property type="term" value="F:nucleic acid binding"/>
    <property type="evidence" value="ECO:0007669"/>
    <property type="project" value="InterPro"/>
</dbReference>
<dbReference type="AlphaFoldDB" id="K8XPQ7"/>
<dbReference type="PROSITE" id="PS51857">
    <property type="entry name" value="CSD_2"/>
    <property type="match status" value="1"/>
</dbReference>
<accession>K8XPQ7</accession>
<comment type="caution">
    <text evidence="2">The sequence shown here is derived from an EMBL/GenBank/DDBJ whole genome shotgun (WGS) entry which is preliminary data.</text>
</comment>
<name>K8XPQ7_RHOOP</name>
<dbReference type="InterPro" id="IPR002059">
    <property type="entry name" value="CSP_DNA-bd"/>
</dbReference>
<dbReference type="InterPro" id="IPR012340">
    <property type="entry name" value="NA-bd_OB-fold"/>
</dbReference>
<dbReference type="Proteomes" id="UP000005951">
    <property type="component" value="Unassembled WGS sequence"/>
</dbReference>
<gene>
    <name evidence="2" type="ORF">WSS_A29789</name>
</gene>
<proteinExistence type="predicted"/>
<dbReference type="Gene3D" id="2.40.50.140">
    <property type="entry name" value="Nucleic acid-binding proteins"/>
    <property type="match status" value="1"/>
</dbReference>
<dbReference type="EMBL" id="AJYC02000095">
    <property type="protein sequence ID" value="EKT79005.1"/>
    <property type="molecule type" value="Genomic_DNA"/>
</dbReference>
<dbReference type="Pfam" id="PF00313">
    <property type="entry name" value="CSD"/>
    <property type="match status" value="1"/>
</dbReference>